<name>A0A9P1C462_9DINO</name>
<evidence type="ECO:0000313" key="2">
    <source>
        <dbReference type="EMBL" id="CAL1136876.1"/>
    </source>
</evidence>
<comment type="caution">
    <text evidence="1">The sequence shown here is derived from an EMBL/GenBank/DDBJ whole genome shotgun (WGS) entry which is preliminary data.</text>
</comment>
<dbReference type="Proteomes" id="UP001152797">
    <property type="component" value="Unassembled WGS sequence"/>
</dbReference>
<dbReference type="InterPro" id="IPR036265">
    <property type="entry name" value="HIT-like_sf"/>
</dbReference>
<dbReference type="AlphaFoldDB" id="A0A9P1C462"/>
<dbReference type="EMBL" id="CAMXCT020000809">
    <property type="protein sequence ID" value="CAL1136876.1"/>
    <property type="molecule type" value="Genomic_DNA"/>
</dbReference>
<reference evidence="2" key="2">
    <citation type="submission" date="2024-04" db="EMBL/GenBank/DDBJ databases">
        <authorList>
            <person name="Chen Y."/>
            <person name="Shah S."/>
            <person name="Dougan E. K."/>
            <person name="Thang M."/>
            <person name="Chan C."/>
        </authorList>
    </citation>
    <scope>NUCLEOTIDE SEQUENCE [LARGE SCALE GENOMIC DNA]</scope>
</reference>
<evidence type="ECO:0000313" key="3">
    <source>
        <dbReference type="Proteomes" id="UP001152797"/>
    </source>
</evidence>
<gene>
    <name evidence="1" type="ORF">C1SCF055_LOCUS11109</name>
</gene>
<accession>A0A9P1C462</accession>
<dbReference type="EMBL" id="CAMXCT030000809">
    <property type="protein sequence ID" value="CAL4770813.1"/>
    <property type="molecule type" value="Genomic_DNA"/>
</dbReference>
<protein>
    <submittedName>
        <fullName evidence="1">Uncharacterized protein</fullName>
    </submittedName>
</protein>
<dbReference type="SUPFAM" id="SSF54197">
    <property type="entry name" value="HIT-like"/>
    <property type="match status" value="1"/>
</dbReference>
<proteinExistence type="predicted"/>
<dbReference type="OrthoDB" id="418080at2759"/>
<evidence type="ECO:0000313" key="1">
    <source>
        <dbReference type="EMBL" id="CAI3983501.1"/>
    </source>
</evidence>
<dbReference type="EMBL" id="CAMXCT010000809">
    <property type="protein sequence ID" value="CAI3983501.1"/>
    <property type="molecule type" value="Genomic_DNA"/>
</dbReference>
<sequence>MRVVLRVQRHWRVVTARKRFANQAAVSYTGSTANKQTFLLHWQAKYIIANNLPANDSHWDSDDPGWLGKASMSKRHRFLIRRNLHWRWFNALVFGMLDDNEMVYPECHCCPDALSEIRMMKEAALTWVKGVREVEGWSENVGLFFHVYGHNSVNSLHMHVVDLDFVGPSFHCQEFKNLSVDHVIQVLEEDRTGFPSISRLHRFPAFLGFFHDETSTKPPERSGRRIWSSHWHCSSASSSSSSLITDHH</sequence>
<organism evidence="1">
    <name type="scientific">Cladocopium goreaui</name>
    <dbReference type="NCBI Taxonomy" id="2562237"/>
    <lineage>
        <taxon>Eukaryota</taxon>
        <taxon>Sar</taxon>
        <taxon>Alveolata</taxon>
        <taxon>Dinophyceae</taxon>
        <taxon>Suessiales</taxon>
        <taxon>Symbiodiniaceae</taxon>
        <taxon>Cladocopium</taxon>
    </lineage>
</organism>
<keyword evidence="3" id="KW-1185">Reference proteome</keyword>
<reference evidence="1" key="1">
    <citation type="submission" date="2022-10" db="EMBL/GenBank/DDBJ databases">
        <authorList>
            <person name="Chen Y."/>
            <person name="Dougan E. K."/>
            <person name="Chan C."/>
            <person name="Rhodes N."/>
            <person name="Thang M."/>
        </authorList>
    </citation>
    <scope>NUCLEOTIDE SEQUENCE</scope>
</reference>